<gene>
    <name evidence="1" type="ORF">PPSIR1_08272</name>
</gene>
<dbReference type="EMBL" id="ABCS01000078">
    <property type="protein sequence ID" value="EDM75895.1"/>
    <property type="molecule type" value="Genomic_DNA"/>
</dbReference>
<accession>A6GE29</accession>
<protein>
    <submittedName>
        <fullName evidence="1">Uncharacterized protein</fullName>
    </submittedName>
</protein>
<evidence type="ECO:0000313" key="2">
    <source>
        <dbReference type="Proteomes" id="UP000005801"/>
    </source>
</evidence>
<dbReference type="Proteomes" id="UP000005801">
    <property type="component" value="Unassembled WGS sequence"/>
</dbReference>
<comment type="caution">
    <text evidence="1">The sequence shown here is derived from an EMBL/GenBank/DDBJ whole genome shotgun (WGS) entry which is preliminary data.</text>
</comment>
<dbReference type="AlphaFoldDB" id="A6GE29"/>
<sequence>MSATLRSSARNHWRKVPPATYSMAMNTAPCPSTRPTSKTCTTLGCESLAMAWASRWSRTWWSSLARRSTSLRATTRSSSGS</sequence>
<name>A6GE29_9BACT</name>
<proteinExistence type="predicted"/>
<organism evidence="1 2">
    <name type="scientific">Plesiocystis pacifica SIR-1</name>
    <dbReference type="NCBI Taxonomy" id="391625"/>
    <lineage>
        <taxon>Bacteria</taxon>
        <taxon>Pseudomonadati</taxon>
        <taxon>Myxococcota</taxon>
        <taxon>Polyangia</taxon>
        <taxon>Nannocystales</taxon>
        <taxon>Nannocystaceae</taxon>
        <taxon>Plesiocystis</taxon>
    </lineage>
</organism>
<evidence type="ECO:0000313" key="1">
    <source>
        <dbReference type="EMBL" id="EDM75895.1"/>
    </source>
</evidence>
<reference evidence="1 2" key="1">
    <citation type="submission" date="2007-06" db="EMBL/GenBank/DDBJ databases">
        <authorList>
            <person name="Shimkets L."/>
            <person name="Ferriera S."/>
            <person name="Johnson J."/>
            <person name="Kravitz S."/>
            <person name="Beeson K."/>
            <person name="Sutton G."/>
            <person name="Rogers Y.-H."/>
            <person name="Friedman R."/>
            <person name="Frazier M."/>
            <person name="Venter J.C."/>
        </authorList>
    </citation>
    <scope>NUCLEOTIDE SEQUENCE [LARGE SCALE GENOMIC DNA]</scope>
    <source>
        <strain evidence="1 2">SIR-1</strain>
    </source>
</reference>
<keyword evidence="2" id="KW-1185">Reference proteome</keyword>